<dbReference type="AlphaFoldDB" id="A0A0D6P6S6"/>
<dbReference type="InterPro" id="IPR003033">
    <property type="entry name" value="SCP2_sterol-bd_dom"/>
</dbReference>
<accession>A0A0D6P6S6</accession>
<proteinExistence type="predicted"/>
<reference evidence="2 3" key="1">
    <citation type="submission" date="2012-11" db="EMBL/GenBank/DDBJ databases">
        <title>Whole genome sequence of Acidisphaera rubrifaciens HS-AP3.</title>
        <authorList>
            <person name="Azuma Y."/>
            <person name="Higashiura N."/>
            <person name="Hirakawa H."/>
            <person name="Matsushita K."/>
        </authorList>
    </citation>
    <scope>NUCLEOTIDE SEQUENCE [LARGE SCALE GENOMIC DNA]</scope>
    <source>
        <strain evidence="2 3">HS-AP3</strain>
    </source>
</reference>
<organism evidence="2 3">
    <name type="scientific">Acidisphaera rubrifaciens HS-AP3</name>
    <dbReference type="NCBI Taxonomy" id="1231350"/>
    <lineage>
        <taxon>Bacteria</taxon>
        <taxon>Pseudomonadati</taxon>
        <taxon>Pseudomonadota</taxon>
        <taxon>Alphaproteobacteria</taxon>
        <taxon>Acetobacterales</taxon>
        <taxon>Acetobacteraceae</taxon>
        <taxon>Acidisphaera</taxon>
    </lineage>
</organism>
<feature type="domain" description="SCP2" evidence="1">
    <location>
        <begin position="23"/>
        <end position="104"/>
    </location>
</feature>
<evidence type="ECO:0000313" key="2">
    <source>
        <dbReference type="EMBL" id="GAN76574.1"/>
    </source>
</evidence>
<comment type="caution">
    <text evidence="2">The sequence shown here is derived from an EMBL/GenBank/DDBJ whole genome shotgun (WGS) entry which is preliminary data.</text>
</comment>
<dbReference type="InterPro" id="IPR036527">
    <property type="entry name" value="SCP2_sterol-bd_dom_sf"/>
</dbReference>
<dbReference type="Proteomes" id="UP000032680">
    <property type="component" value="Unassembled WGS sequence"/>
</dbReference>
<dbReference type="RefSeq" id="WP_048860410.1">
    <property type="nucleotide sequence ID" value="NZ_BANB01000120.1"/>
</dbReference>
<dbReference type="Pfam" id="PF02036">
    <property type="entry name" value="SCP2"/>
    <property type="match status" value="1"/>
</dbReference>
<evidence type="ECO:0000313" key="3">
    <source>
        <dbReference type="Proteomes" id="UP000032680"/>
    </source>
</evidence>
<dbReference type="SUPFAM" id="SSF55718">
    <property type="entry name" value="SCP-like"/>
    <property type="match status" value="1"/>
</dbReference>
<sequence>MDIEELAAMLRERVESAVARGAPTPTKRAAFDLGPAGTLMLDGTARPPVVATGAGGAADCTLTLSAGDLAAILGGELDPTGAFMTGRLKIAGDTGLAMQLATLMG</sequence>
<name>A0A0D6P6S6_9PROT</name>
<dbReference type="OrthoDB" id="9809312at2"/>
<evidence type="ECO:0000259" key="1">
    <source>
        <dbReference type="Pfam" id="PF02036"/>
    </source>
</evidence>
<gene>
    <name evidence="2" type="ORF">Asru_0120_06</name>
</gene>
<keyword evidence="3" id="KW-1185">Reference proteome</keyword>
<protein>
    <submittedName>
        <fullName evidence="2">Sterol-binding domain-containing protein</fullName>
    </submittedName>
</protein>
<dbReference type="Gene3D" id="3.30.1050.10">
    <property type="entry name" value="SCP2 sterol-binding domain"/>
    <property type="match status" value="1"/>
</dbReference>
<dbReference type="EMBL" id="BANB01000120">
    <property type="protein sequence ID" value="GAN76574.1"/>
    <property type="molecule type" value="Genomic_DNA"/>
</dbReference>